<dbReference type="Proteomes" id="UP000004218">
    <property type="component" value="Unassembled WGS sequence"/>
</dbReference>
<organism evidence="1 2">
    <name type="scientific">Corynebacterium matruchotii ATCC 14266</name>
    <dbReference type="NCBI Taxonomy" id="553207"/>
    <lineage>
        <taxon>Bacteria</taxon>
        <taxon>Bacillati</taxon>
        <taxon>Actinomycetota</taxon>
        <taxon>Actinomycetes</taxon>
        <taxon>Mycobacteriales</taxon>
        <taxon>Corynebacteriaceae</taxon>
        <taxon>Corynebacterium</taxon>
    </lineage>
</organism>
<proteinExistence type="predicted"/>
<dbReference type="eggNOG" id="ENOG502ZAJJ">
    <property type="taxonomic scope" value="Bacteria"/>
</dbReference>
<evidence type="ECO:0000313" key="2">
    <source>
        <dbReference type="Proteomes" id="UP000004218"/>
    </source>
</evidence>
<reference evidence="1" key="1">
    <citation type="submission" date="2010-08" db="EMBL/GenBank/DDBJ databases">
        <authorList>
            <person name="Harkins D.M."/>
            <person name="Madupu R."/>
            <person name="Durkin A.S."/>
            <person name="Torralba M."/>
            <person name="Methe B."/>
            <person name="Sutton G.G."/>
            <person name="Nelson K.E."/>
        </authorList>
    </citation>
    <scope>NUCLEOTIDE SEQUENCE [LARGE SCALE GENOMIC DNA]</scope>
    <source>
        <strain evidence="1">ATCC 14266</strain>
    </source>
</reference>
<evidence type="ECO:0000313" key="1">
    <source>
        <dbReference type="EMBL" id="EFM48011.1"/>
    </source>
</evidence>
<dbReference type="EMBL" id="ACSH02000008">
    <property type="protein sequence ID" value="EFM48011.1"/>
    <property type="molecule type" value="Genomic_DNA"/>
</dbReference>
<comment type="caution">
    <text evidence="1">The sequence shown here is derived from an EMBL/GenBank/DDBJ whole genome shotgun (WGS) entry which is preliminary data.</text>
</comment>
<gene>
    <name evidence="1" type="ORF">HMPREF0299_5316</name>
</gene>
<name>E0DI06_9CORY</name>
<protein>
    <submittedName>
        <fullName evidence="1">Uncharacterized protein</fullName>
    </submittedName>
</protein>
<keyword evidence="2" id="KW-1185">Reference proteome</keyword>
<sequence length="1499" mass="166897">MKKNHADAVPQKPVGVQHYYQAQKMTTKITALHHHQEHDTVLCAAEFTHTNGTTMVRIIPAELVEAEARALESVGFSLVNAHDVGRCLARAAGFPTWPMSQDPANAHHAVNLVGDLEWAKRNVSRHGKQVITHFDELTASLTRSVPHFVPTLWEELARIFLGVGKKAYAKRCFHNARDVERMYAIDVDITQHVAVFTEFAVLGVVGARELTAEATTVVNRMAPREAFDYFLRLCAACVKFRRGCHSAMANDLRKLAQAAGLSDFESDKALIEVIMDSPGFMSAPAGFYRSIRASLVTIATQSQQCRQVLLTGRPPKLGIDKYLTLLEDSGALAELATNSTDYARWLIEFITTECGRLYQWGLPHSQKLIDVVTSASAGLAGMALPLDCRCMSIDLIDALSAGGVMWELPDAEFPRWHEWFHSDTPRRDLAGIAHHNQLADWASATIPLDCITKHYDLVSTMPALWELCRRRLEQCAAERDQLTGYQPEWDRFIRYTASQLLDPRFSELYPEAIEKIFAFDPVAELQARLRTGMVEEFAWPAVEQAIDRLRAEALTDAKVEFCETYPAVAIRVGETVEIIDGDQVVACGTVPRGARVRAAYLVCDEHEGNKVAMLYELSRWDPQCYCTSWEPHAGWLGETPVLDEELYDRRITAESYSLPILAGRLTGYGELTYPEQPENFGGRVLGTGPHYLITYNYKAEEWETDIDRDDDYFDPIGRGENIPGVDLTGLPTSPSPAGQGFSLWHSTVIPAQPQTRDSLCGTLNGQHVRIVFRGPYLPGRQPSHIWTPLGSFSSQHGIMGAIRRPGGGVWLIEDRPYRGRYFYDSETDRQAFGSTRHSTEGQVSYIYDLPLSAFHQLQPRDENMSVRLRNVSYEQAAMLLASPTADTVEQIFGTDPVLGAAILQVITEVQELSRWLATARNPVQNNPPAPRQVSDAASKVLWQAKPRHRINKQKRRIGPWDGGPLPWLFAHPGEIPSHKKWVSRAWYELIGREKVIVAAISTPSNDPGVVIELCEWLLDMAASGVFASGWHYHQLDDEPESETLEWRQETLVYSTRYDLHALTRLKDASPEQPDLSMNKQKFMDSVAAVKVWAEQRMKRPGDKKTLFGGCSLADAATRLSDGTILLPETATYLLHGLKNYFVWEWPRTVLGKAGRAELGFTRVTERAVLTQIWGIDHLEWLLASGVDDSFPARGLNIDKMRDYLLKQYGKPIVVLTAAQIDYLKRLGSMDSVIIHAISPHLGVPPLLINERAGHYLEVLLYLAHETDLSDPNRAMFATKLRDLKAFANQPPSTWGRLGTMPLGCDYHNDAFTPKFNHSSQTIRVLLEGLLDGFVDSLGVVGGVGVGFDPCVSVPGLVVEVSEVLGVSLDCARYFLQVLALVCPSDVCVRRWNGWGSGDIRGVGEVLVGRGLLVGGRRSGAGRSWFLPGGWLSGVGGLCGVEVWKVSLFLVWGDVVFRPVVGGCPPLGSVGELFTVAWERYKNGDKPGFEDAPTVKYRQR</sequence>
<accession>E0DI06</accession>
<dbReference type="STRING" id="553207.HMPREF0299_5316"/>